<organism evidence="1">
    <name type="scientific">Petromyces alliaceus</name>
    <name type="common">Aspergillus alliaceus</name>
    <dbReference type="NCBI Taxonomy" id="209559"/>
    <lineage>
        <taxon>Eukaryota</taxon>
        <taxon>Fungi</taxon>
        <taxon>Dikarya</taxon>
        <taxon>Ascomycota</taxon>
        <taxon>Pezizomycotina</taxon>
        <taxon>Eurotiomycetes</taxon>
        <taxon>Eurotiomycetidae</taxon>
        <taxon>Eurotiales</taxon>
        <taxon>Aspergillaceae</taxon>
        <taxon>Aspergillus</taxon>
        <taxon>Aspergillus subgen. Circumdati</taxon>
    </lineage>
</organism>
<name>A0A5N7CHT3_PETAA</name>
<protein>
    <submittedName>
        <fullName evidence="1">Uncharacterized protein</fullName>
    </submittedName>
</protein>
<accession>A0A5N7CHT3</accession>
<reference evidence="1" key="1">
    <citation type="submission" date="2019-04" db="EMBL/GenBank/DDBJ databases">
        <title>Friends and foes A comparative genomics studyof 23 Aspergillus species from section Flavi.</title>
        <authorList>
            <consortium name="DOE Joint Genome Institute"/>
            <person name="Kjaerbolling I."/>
            <person name="Vesth T."/>
            <person name="Frisvad J.C."/>
            <person name="Nybo J.L."/>
            <person name="Theobald S."/>
            <person name="Kildgaard S."/>
            <person name="Isbrandt T."/>
            <person name="Kuo A."/>
            <person name="Sato A."/>
            <person name="Lyhne E.K."/>
            <person name="Kogle M.E."/>
            <person name="Wiebenga A."/>
            <person name="Kun R.S."/>
            <person name="Lubbers R.J."/>
            <person name="Makela M.R."/>
            <person name="Barry K."/>
            <person name="Chovatia M."/>
            <person name="Clum A."/>
            <person name="Daum C."/>
            <person name="Haridas S."/>
            <person name="He G."/>
            <person name="LaButti K."/>
            <person name="Lipzen A."/>
            <person name="Mondo S."/>
            <person name="Riley R."/>
            <person name="Salamov A."/>
            <person name="Simmons B.A."/>
            <person name="Magnuson J.K."/>
            <person name="Henrissat B."/>
            <person name="Mortensen U.H."/>
            <person name="Larsen T.O."/>
            <person name="Devries R.P."/>
            <person name="Grigoriev I.V."/>
            <person name="Machida M."/>
            <person name="Baker S.E."/>
            <person name="Andersen M.R."/>
        </authorList>
    </citation>
    <scope>NUCLEOTIDE SEQUENCE [LARGE SCALE GENOMIC DNA]</scope>
    <source>
        <strain evidence="1">IBT 14317</strain>
    </source>
</reference>
<proteinExistence type="predicted"/>
<dbReference type="Proteomes" id="UP000326877">
    <property type="component" value="Unassembled WGS sequence"/>
</dbReference>
<dbReference type="AlphaFoldDB" id="A0A5N7CHT3"/>
<gene>
    <name evidence="1" type="ORF">BDV23DRAFT_32945</name>
</gene>
<dbReference type="EMBL" id="ML735228">
    <property type="protein sequence ID" value="KAE8393625.1"/>
    <property type="molecule type" value="Genomic_DNA"/>
</dbReference>
<evidence type="ECO:0000313" key="1">
    <source>
        <dbReference type="EMBL" id="KAE8393625.1"/>
    </source>
</evidence>
<sequence length="95" mass="10845">MGAERTRFSAALYTLSLASGPRIEERARYTHVKMLCITASITYPAIYGAELHRKVSSTHQVSQAPFRIRPTWDTIRRQITNNHPKMEPDAENYAP</sequence>